<evidence type="ECO:0000259" key="2">
    <source>
        <dbReference type="Pfam" id="PF13231"/>
    </source>
</evidence>
<comment type="pathway">
    <text evidence="1">Protein modification; protein glycosylation.</text>
</comment>
<comment type="subcellular location">
    <subcellularLocation>
        <location evidence="1">Cell membrane</location>
    </subcellularLocation>
</comment>
<dbReference type="RefSeq" id="WP_184819759.1">
    <property type="nucleotide sequence ID" value="NZ_JACHMM010000001.1"/>
</dbReference>
<dbReference type="Proteomes" id="UP000542813">
    <property type="component" value="Unassembled WGS sequence"/>
</dbReference>
<dbReference type="InterPro" id="IPR038731">
    <property type="entry name" value="RgtA/B/C-like"/>
</dbReference>
<comment type="function">
    <text evidence="1">Protein O-mannosyltransferase that catalyzes the transfer of a single mannose residue from a polyprenol phospho-mannosyl lipidic donor to the hydroxyl group of selected serine and threonine residues in acceptor proteins.</text>
</comment>
<feature type="transmembrane region" description="Helical" evidence="1">
    <location>
        <begin position="462"/>
        <end position="484"/>
    </location>
</feature>
<dbReference type="Pfam" id="PF16192">
    <property type="entry name" value="PMT_4TMC"/>
    <property type="match status" value="1"/>
</dbReference>
<comment type="similarity">
    <text evidence="1">Belongs to the glycosyltransferase 39 family.</text>
</comment>
<proteinExistence type="inferred from homology"/>
<dbReference type="PANTHER" id="PTHR10050">
    <property type="entry name" value="DOLICHYL-PHOSPHATE-MANNOSE--PROTEIN MANNOSYLTRANSFERASE"/>
    <property type="match status" value="1"/>
</dbReference>
<accession>A0A7W9GM97</accession>
<dbReference type="EMBL" id="JACHMM010000001">
    <property type="protein sequence ID" value="MBB5786354.1"/>
    <property type="molecule type" value="Genomic_DNA"/>
</dbReference>
<evidence type="ECO:0000259" key="3">
    <source>
        <dbReference type="Pfam" id="PF16192"/>
    </source>
</evidence>
<evidence type="ECO:0000256" key="1">
    <source>
        <dbReference type="RuleBase" id="RU367007"/>
    </source>
</evidence>
<feature type="transmembrane region" description="Helical" evidence="1">
    <location>
        <begin position="429"/>
        <end position="450"/>
    </location>
</feature>
<protein>
    <recommendedName>
        <fullName evidence="1">Polyprenol-phosphate-mannose--protein mannosyltransferase</fullName>
        <ecNumber evidence="1">2.4.1.-</ecNumber>
    </recommendedName>
</protein>
<keyword evidence="1" id="KW-0812">Transmembrane</keyword>
<keyword evidence="1" id="KW-1133">Transmembrane helix</keyword>
<feature type="transmembrane region" description="Helical" evidence="1">
    <location>
        <begin position="33"/>
        <end position="52"/>
    </location>
</feature>
<feature type="transmembrane region" description="Helical" evidence="1">
    <location>
        <begin position="180"/>
        <end position="198"/>
    </location>
</feature>
<keyword evidence="1 4" id="KW-0808">Transferase</keyword>
<feature type="domain" description="Protein O-mannosyl-transferase C-terminal four TM" evidence="3">
    <location>
        <begin position="338"/>
        <end position="538"/>
    </location>
</feature>
<feature type="transmembrane region" description="Helical" evidence="1">
    <location>
        <begin position="289"/>
        <end position="310"/>
    </location>
</feature>
<feature type="domain" description="Glycosyltransferase RgtA/B/C/D-like" evidence="2">
    <location>
        <begin position="108"/>
        <end position="197"/>
    </location>
</feature>
<feature type="transmembrane region" description="Helical" evidence="1">
    <location>
        <begin position="405"/>
        <end position="422"/>
    </location>
</feature>
<keyword evidence="1" id="KW-0328">Glycosyltransferase</keyword>
<dbReference type="AlphaFoldDB" id="A0A7W9GM97"/>
<dbReference type="PANTHER" id="PTHR10050:SF46">
    <property type="entry name" value="PROTEIN O-MANNOSYL-TRANSFERASE 2"/>
    <property type="match status" value="1"/>
</dbReference>
<dbReference type="InterPro" id="IPR032421">
    <property type="entry name" value="PMT_4TMC"/>
</dbReference>
<feature type="transmembrane region" description="Helical" evidence="1">
    <location>
        <begin position="156"/>
        <end position="174"/>
    </location>
</feature>
<feature type="transmembrane region" description="Helical" evidence="1">
    <location>
        <begin position="496"/>
        <end position="516"/>
    </location>
</feature>
<evidence type="ECO:0000313" key="4">
    <source>
        <dbReference type="EMBL" id="MBB5786354.1"/>
    </source>
</evidence>
<dbReference type="UniPathway" id="UPA00378"/>
<feature type="transmembrane region" description="Helical" evidence="1">
    <location>
        <begin position="128"/>
        <end position="149"/>
    </location>
</feature>
<organism evidence="4 5">
    <name type="scientific">Jiangella mangrovi</name>
    <dbReference type="NCBI Taxonomy" id="1524084"/>
    <lineage>
        <taxon>Bacteria</taxon>
        <taxon>Bacillati</taxon>
        <taxon>Actinomycetota</taxon>
        <taxon>Actinomycetes</taxon>
        <taxon>Jiangellales</taxon>
        <taxon>Jiangellaceae</taxon>
        <taxon>Jiangella</taxon>
    </lineage>
</organism>
<comment type="caution">
    <text evidence="4">The sequence shown here is derived from an EMBL/GenBank/DDBJ whole genome shotgun (WGS) entry which is preliminary data.</text>
</comment>
<dbReference type="InterPro" id="IPR027005">
    <property type="entry name" value="PMT-like"/>
</dbReference>
<dbReference type="GO" id="GO:0004169">
    <property type="term" value="F:dolichyl-phosphate-mannose-protein mannosyltransferase activity"/>
    <property type="evidence" value="ECO:0007669"/>
    <property type="project" value="UniProtKB-UniRule"/>
</dbReference>
<reference evidence="4 5" key="1">
    <citation type="submission" date="2020-08" db="EMBL/GenBank/DDBJ databases">
        <title>Sequencing the genomes of 1000 actinobacteria strains.</title>
        <authorList>
            <person name="Klenk H.-P."/>
        </authorList>
    </citation>
    <scope>NUCLEOTIDE SEQUENCE [LARGE SCALE GENOMIC DNA]</scope>
    <source>
        <strain evidence="4 5">DSM 102122</strain>
    </source>
</reference>
<dbReference type="Pfam" id="PF13231">
    <property type="entry name" value="PMT_2"/>
    <property type="match status" value="1"/>
</dbReference>
<keyword evidence="1" id="KW-1003">Cell membrane</keyword>
<name>A0A7W9GM97_9ACTN</name>
<dbReference type="EC" id="2.4.1.-" evidence="1"/>
<dbReference type="GO" id="GO:0005886">
    <property type="term" value="C:plasma membrane"/>
    <property type="evidence" value="ECO:0007669"/>
    <property type="project" value="UniProtKB-SubCell"/>
</dbReference>
<evidence type="ECO:0000313" key="5">
    <source>
        <dbReference type="Proteomes" id="UP000542813"/>
    </source>
</evidence>
<sequence>MTQTVDAPEASVTARSAAAIRARLVRPMPTDRVWGWIGPLLVGVVAAVLRLVDLGRPNKIIFDETYYAKDAYSQLLFGYSRKFTEDANERILNGDLDVFLNEPSFVVHPPVGKFLIGQGIRVFGMDPFGWRIAVALCGILTVVLVARIGRRMFRSTLLGCVAGLLLAVDGLSIVMSRTAVLDGILTMFIVAAFGCLLVDRDSMRAKYADWAEARLARGLTEPGDGPLFWWRPWRLAAGLMLGLACGTKWSGLYALAVFGLMTVLWEVGARRAAELQSPVLNSMLRDGPVAFLTMVGTAVVVYVGSWWGWIFSENGYGRQWATEHAPSAFGSLFPSWARSLWHYHDDMLRFHRDLDTPHDYMSKPWEWLYLGRPVSFDYEGYDLGQGGCQVERCSQAVLALGTPPLWWGALAAILVCLWWWFFRRDWRAGAVLAGFTATWVPWMFFTTSWLPWFSGTDRTIFYFYAVALAPFLVLAVTFVLGLIIGPPDASPRRRAIGVAVAGGYVLIVIAVAAWFYPIHVDQLIPYDDWRARMWFDSWI</sequence>
<keyword evidence="1" id="KW-0472">Membrane</keyword>
<keyword evidence="5" id="KW-1185">Reference proteome</keyword>
<gene>
    <name evidence="4" type="ORF">HD601_000929</name>
</gene>